<name>A0ABP8BYL4_9FLAO</name>
<reference evidence="2" key="1">
    <citation type="journal article" date="2019" name="Int. J. Syst. Evol. Microbiol.">
        <title>The Global Catalogue of Microorganisms (GCM) 10K type strain sequencing project: providing services to taxonomists for standard genome sequencing and annotation.</title>
        <authorList>
            <consortium name="The Broad Institute Genomics Platform"/>
            <consortium name="The Broad Institute Genome Sequencing Center for Infectious Disease"/>
            <person name="Wu L."/>
            <person name="Ma J."/>
        </authorList>
    </citation>
    <scope>NUCLEOTIDE SEQUENCE [LARGE SCALE GENOMIC DNA]</scope>
    <source>
        <strain evidence="2">JCM 17630</strain>
    </source>
</reference>
<organism evidence="1 2">
    <name type="scientific">Postechiella marina</name>
    <dbReference type="NCBI Taxonomy" id="943941"/>
    <lineage>
        <taxon>Bacteria</taxon>
        <taxon>Pseudomonadati</taxon>
        <taxon>Bacteroidota</taxon>
        <taxon>Flavobacteriia</taxon>
        <taxon>Flavobacteriales</taxon>
        <taxon>Flavobacteriaceae</taxon>
        <taxon>Postechiella</taxon>
    </lineage>
</organism>
<evidence type="ECO:0000313" key="1">
    <source>
        <dbReference type="EMBL" id="GAA4230492.1"/>
    </source>
</evidence>
<dbReference type="EMBL" id="BAABCA010000001">
    <property type="protein sequence ID" value="GAA4230492.1"/>
    <property type="molecule type" value="Genomic_DNA"/>
</dbReference>
<sequence>MSKKNEASLIYGVNEIPDNFLIGENGYIIGKNLRGQELNHKLEEVLNN</sequence>
<accession>A0ABP8BYL4</accession>
<comment type="caution">
    <text evidence="1">The sequence shown here is derived from an EMBL/GenBank/DDBJ whole genome shotgun (WGS) entry which is preliminary data.</text>
</comment>
<evidence type="ECO:0000313" key="2">
    <source>
        <dbReference type="Proteomes" id="UP001501496"/>
    </source>
</evidence>
<dbReference type="Proteomes" id="UP001501496">
    <property type="component" value="Unassembled WGS sequence"/>
</dbReference>
<protein>
    <submittedName>
        <fullName evidence="1">Uncharacterized protein</fullName>
    </submittedName>
</protein>
<dbReference type="Gene3D" id="3.40.30.10">
    <property type="entry name" value="Glutaredoxin"/>
    <property type="match status" value="1"/>
</dbReference>
<gene>
    <name evidence="1" type="ORF">GCM10022291_00790</name>
</gene>
<dbReference type="RefSeq" id="WP_344785822.1">
    <property type="nucleotide sequence ID" value="NZ_BAABCA010000001.1"/>
</dbReference>
<keyword evidence="2" id="KW-1185">Reference proteome</keyword>
<proteinExistence type="predicted"/>